<dbReference type="Pfam" id="PF07884">
    <property type="entry name" value="VKOR"/>
    <property type="match status" value="1"/>
</dbReference>
<evidence type="ECO:0000256" key="6">
    <source>
        <dbReference type="ARBA" id="ARBA00023002"/>
    </source>
</evidence>
<sequence length="205" mass="22621">MSNASGIETIESPGKKFAITMIWAGILGWFAAFSLVIERIHMLTNPGEALSCDVNPFISCASVMKSAQASMFGFPNPIIGLGAFVAPIAIGVAILAGAKFAKWFWRLFMVGVTLGFIFVIYLFITSTFVLGVLCPYCMLAWVAMISIFWATFLWSAAEGVIEVPTRTFGFFMRWSGSSWVFSLATEVLAVVIIFFALWEDWLTIF</sequence>
<keyword evidence="4" id="KW-0874">Quinone</keyword>
<comment type="subcellular location">
    <subcellularLocation>
        <location evidence="1">Membrane</location>
        <topology evidence="1">Multi-pass membrane protein</topology>
    </subcellularLocation>
</comment>
<evidence type="ECO:0000256" key="10">
    <source>
        <dbReference type="SAM" id="Phobius"/>
    </source>
</evidence>
<keyword evidence="7 10" id="KW-0472">Membrane</keyword>
<feature type="transmembrane region" description="Helical" evidence="10">
    <location>
        <begin position="17"/>
        <end position="37"/>
    </location>
</feature>
<evidence type="ECO:0000259" key="11">
    <source>
        <dbReference type="SMART" id="SM00756"/>
    </source>
</evidence>
<reference evidence="12" key="1">
    <citation type="submission" date="2020-05" db="EMBL/GenBank/DDBJ databases">
        <authorList>
            <person name="Chiriac C."/>
            <person name="Salcher M."/>
            <person name="Ghai R."/>
            <person name="Kavagutti S V."/>
        </authorList>
    </citation>
    <scope>NUCLEOTIDE SEQUENCE</scope>
</reference>
<feature type="transmembrane region" description="Helical" evidence="10">
    <location>
        <begin position="78"/>
        <end position="97"/>
    </location>
</feature>
<evidence type="ECO:0000256" key="7">
    <source>
        <dbReference type="ARBA" id="ARBA00023136"/>
    </source>
</evidence>
<keyword evidence="5 10" id="KW-1133">Transmembrane helix</keyword>
<dbReference type="AlphaFoldDB" id="A0A6J6B732"/>
<accession>A0A6J6B732</accession>
<evidence type="ECO:0000313" key="12">
    <source>
        <dbReference type="EMBL" id="CAB4534497.1"/>
    </source>
</evidence>
<evidence type="ECO:0000256" key="8">
    <source>
        <dbReference type="ARBA" id="ARBA00023157"/>
    </source>
</evidence>
<feature type="transmembrane region" description="Helical" evidence="10">
    <location>
        <begin position="136"/>
        <end position="157"/>
    </location>
</feature>
<dbReference type="SMART" id="SM00756">
    <property type="entry name" value="VKc"/>
    <property type="match status" value="1"/>
</dbReference>
<keyword evidence="6" id="KW-0560">Oxidoreductase</keyword>
<name>A0A6J6B732_9ZZZZ</name>
<evidence type="ECO:0000256" key="9">
    <source>
        <dbReference type="ARBA" id="ARBA00023284"/>
    </source>
</evidence>
<gene>
    <name evidence="12" type="ORF">UFOPK1410_00357</name>
</gene>
<evidence type="ECO:0000256" key="1">
    <source>
        <dbReference type="ARBA" id="ARBA00004141"/>
    </source>
</evidence>
<evidence type="ECO:0000256" key="2">
    <source>
        <dbReference type="ARBA" id="ARBA00006214"/>
    </source>
</evidence>
<dbReference type="EMBL" id="CAEZSH010000026">
    <property type="protein sequence ID" value="CAB4534497.1"/>
    <property type="molecule type" value="Genomic_DNA"/>
</dbReference>
<evidence type="ECO:0000256" key="4">
    <source>
        <dbReference type="ARBA" id="ARBA00022719"/>
    </source>
</evidence>
<feature type="domain" description="Vitamin K epoxide reductase" evidence="11">
    <location>
        <begin position="14"/>
        <end position="155"/>
    </location>
</feature>
<keyword evidence="9" id="KW-0676">Redox-active center</keyword>
<keyword evidence="3 10" id="KW-0812">Transmembrane</keyword>
<feature type="transmembrane region" description="Helical" evidence="10">
    <location>
        <begin position="177"/>
        <end position="198"/>
    </location>
</feature>
<keyword evidence="8" id="KW-1015">Disulfide bond</keyword>
<dbReference type="GO" id="GO:0016020">
    <property type="term" value="C:membrane"/>
    <property type="evidence" value="ECO:0007669"/>
    <property type="project" value="UniProtKB-SubCell"/>
</dbReference>
<dbReference type="Gene3D" id="1.20.1440.130">
    <property type="entry name" value="VKOR domain"/>
    <property type="match status" value="1"/>
</dbReference>
<comment type="similarity">
    <text evidence="2">Belongs to the VKOR family.</text>
</comment>
<feature type="transmembrane region" description="Helical" evidence="10">
    <location>
        <begin position="103"/>
        <end position="124"/>
    </location>
</feature>
<organism evidence="12">
    <name type="scientific">freshwater metagenome</name>
    <dbReference type="NCBI Taxonomy" id="449393"/>
    <lineage>
        <taxon>unclassified sequences</taxon>
        <taxon>metagenomes</taxon>
        <taxon>ecological metagenomes</taxon>
    </lineage>
</organism>
<dbReference type="GO" id="GO:0016491">
    <property type="term" value="F:oxidoreductase activity"/>
    <property type="evidence" value="ECO:0007669"/>
    <property type="project" value="UniProtKB-KW"/>
</dbReference>
<dbReference type="GO" id="GO:0048038">
    <property type="term" value="F:quinone binding"/>
    <property type="evidence" value="ECO:0007669"/>
    <property type="project" value="UniProtKB-KW"/>
</dbReference>
<dbReference type="InterPro" id="IPR038354">
    <property type="entry name" value="VKOR_sf"/>
</dbReference>
<evidence type="ECO:0000256" key="3">
    <source>
        <dbReference type="ARBA" id="ARBA00022692"/>
    </source>
</evidence>
<dbReference type="InterPro" id="IPR041714">
    <property type="entry name" value="VKOR_Actinobacteria"/>
</dbReference>
<proteinExistence type="inferred from homology"/>
<dbReference type="InterPro" id="IPR012932">
    <property type="entry name" value="VKOR"/>
</dbReference>
<evidence type="ECO:0000256" key="5">
    <source>
        <dbReference type="ARBA" id="ARBA00022989"/>
    </source>
</evidence>
<protein>
    <submittedName>
        <fullName evidence="12">Unannotated protein</fullName>
    </submittedName>
</protein>
<dbReference type="CDD" id="cd12922">
    <property type="entry name" value="VKOR_5"/>
    <property type="match status" value="1"/>
</dbReference>